<dbReference type="CDD" id="cd09088">
    <property type="entry name" value="Ape2-like_AP-endo"/>
    <property type="match status" value="1"/>
</dbReference>
<keyword evidence="6 9" id="KW-0460">Magnesium</keyword>
<organism evidence="14 15">
    <name type="scientific">Gymnopus androsaceus JB14</name>
    <dbReference type="NCBI Taxonomy" id="1447944"/>
    <lineage>
        <taxon>Eukaryota</taxon>
        <taxon>Fungi</taxon>
        <taxon>Dikarya</taxon>
        <taxon>Basidiomycota</taxon>
        <taxon>Agaricomycotina</taxon>
        <taxon>Agaricomycetes</taxon>
        <taxon>Agaricomycetidae</taxon>
        <taxon>Agaricales</taxon>
        <taxon>Marasmiineae</taxon>
        <taxon>Omphalotaceae</taxon>
        <taxon>Gymnopus</taxon>
    </lineage>
</organism>
<evidence type="ECO:0000256" key="12">
    <source>
        <dbReference type="RuleBase" id="RU362131"/>
    </source>
</evidence>
<evidence type="ECO:0000256" key="2">
    <source>
        <dbReference type="ARBA" id="ARBA00022723"/>
    </source>
</evidence>
<sequence>MRILTWNVNGIRTVPQHHPWNTLKTHDAILNHLQADIINFQEVKSSRSALPAPVALPPSFDAYYSFPLSKNGYSGVATYTASGITALNAEEGLTGQLRQPHLKAPPSVGERIFSLESYDEFDMPSADLKSLDAEGRVLAFDFGLFVLINVYCPNDGSTEKDTTRFDYKMAFHRLLEARVRALIREGREVILLGDINAYAALIDYCEGDIIKRRGVGQGFDGDAEEYFWAENEARRWLRDLLEGDKKCLVDVVRSYHPEREGMFTCWNTKLSARASNYGTRIDYILVTPGLLPWIKGADIEPAIIGSDHCPVWIDLHEEIEVHSQELQEGIMTKKLRDVMLCSALGEQKRDPPKLATRFWDEYSGKQLLLEIFFTPGTKKGKAKAKEPVKAITNVTSPQPHQILNTTLNQSESSILSQSSSSSSNTLSSQAWKSLFTRPAPPRCLVHNEVAKEFKVNKPGINKGRAFWVCSRPPGPGYDKGRSERPRKEVNPRWRCNFFV</sequence>
<dbReference type="OrthoDB" id="391817at2759"/>
<feature type="binding site" evidence="9">
    <location>
        <position position="196"/>
    </location>
    <ligand>
        <name>Mg(2+)</name>
        <dbReference type="ChEBI" id="CHEBI:18420"/>
        <label>1</label>
    </ligand>
</feature>
<dbReference type="GO" id="GO:0005634">
    <property type="term" value="C:nucleus"/>
    <property type="evidence" value="ECO:0007669"/>
    <property type="project" value="TreeGrafter"/>
</dbReference>
<dbReference type="InterPro" id="IPR036691">
    <property type="entry name" value="Endo/exonu/phosph_ase_sf"/>
</dbReference>
<dbReference type="PROSITE" id="PS51999">
    <property type="entry name" value="ZF_GRF"/>
    <property type="match status" value="1"/>
</dbReference>
<proteinExistence type="inferred from homology"/>
<feature type="site" description="Transition state stabilizer" evidence="10">
    <location>
        <position position="196"/>
    </location>
</feature>
<dbReference type="Pfam" id="PF03372">
    <property type="entry name" value="Exo_endo_phos"/>
    <property type="match status" value="1"/>
</dbReference>
<feature type="active site" description="Proton donor/acceptor" evidence="8">
    <location>
        <position position="194"/>
    </location>
</feature>
<evidence type="ECO:0000256" key="4">
    <source>
        <dbReference type="ARBA" id="ARBA00022801"/>
    </source>
</evidence>
<keyword evidence="2 9" id="KW-0479">Metal-binding</keyword>
<dbReference type="GO" id="GO:0008081">
    <property type="term" value="F:phosphoric diester hydrolase activity"/>
    <property type="evidence" value="ECO:0007669"/>
    <property type="project" value="TreeGrafter"/>
</dbReference>
<keyword evidence="4" id="KW-0378">Hydrolase</keyword>
<dbReference type="GO" id="GO:0003906">
    <property type="term" value="F:DNA-(apurinic or apyrimidinic site) endonuclease activity"/>
    <property type="evidence" value="ECO:0007669"/>
    <property type="project" value="TreeGrafter"/>
</dbReference>
<feature type="active site" evidence="8">
    <location>
        <position position="151"/>
    </location>
</feature>
<feature type="binding site" evidence="9">
    <location>
        <position position="7"/>
    </location>
    <ligand>
        <name>Mg(2+)</name>
        <dbReference type="ChEBI" id="CHEBI:18420"/>
        <label>1</label>
    </ligand>
</feature>
<comment type="cofactor">
    <cofactor evidence="9 12">
        <name>Mg(2+)</name>
        <dbReference type="ChEBI" id="CHEBI:18420"/>
    </cofactor>
    <cofactor evidence="9 12">
        <name>Mn(2+)</name>
        <dbReference type="ChEBI" id="CHEBI:29035"/>
    </cofactor>
    <text evidence="9 12">Probably binds two magnesium or manganese ions per subunit.</text>
</comment>
<dbReference type="GO" id="GO:0008270">
    <property type="term" value="F:zinc ion binding"/>
    <property type="evidence" value="ECO:0007669"/>
    <property type="project" value="UniProtKB-KW"/>
</dbReference>
<dbReference type="NCBIfam" id="TIGR00633">
    <property type="entry name" value="xth"/>
    <property type="match status" value="1"/>
</dbReference>
<evidence type="ECO:0000256" key="3">
    <source>
        <dbReference type="ARBA" id="ARBA00022771"/>
    </source>
</evidence>
<dbReference type="GO" id="GO:0006284">
    <property type="term" value="P:base-excision repair"/>
    <property type="evidence" value="ECO:0007669"/>
    <property type="project" value="TreeGrafter"/>
</dbReference>
<keyword evidence="12" id="KW-0227">DNA damage</keyword>
<dbReference type="GO" id="GO:0008311">
    <property type="term" value="F:double-stranded DNA 3'-5' DNA exonuclease activity"/>
    <property type="evidence" value="ECO:0007669"/>
    <property type="project" value="TreeGrafter"/>
</dbReference>
<comment type="similarity">
    <text evidence="1 12">Belongs to the DNA repair enzymes AP/ExoA family.</text>
</comment>
<feature type="binding site" evidence="9">
    <location>
        <position position="307"/>
    </location>
    <ligand>
        <name>Mg(2+)</name>
        <dbReference type="ChEBI" id="CHEBI:18420"/>
        <label>1</label>
    </ligand>
</feature>
<evidence type="ECO:0000256" key="8">
    <source>
        <dbReference type="PIRSR" id="PIRSR604808-1"/>
    </source>
</evidence>
<keyword evidence="7" id="KW-0539">Nucleus</keyword>
<keyword evidence="15" id="KW-1185">Reference proteome</keyword>
<evidence type="ECO:0000256" key="7">
    <source>
        <dbReference type="ARBA" id="ARBA00023242"/>
    </source>
</evidence>
<dbReference type="InterPro" id="IPR005135">
    <property type="entry name" value="Endo/exonuclease/phosphatase"/>
</dbReference>
<evidence type="ECO:0000256" key="5">
    <source>
        <dbReference type="ARBA" id="ARBA00022833"/>
    </source>
</evidence>
<keyword evidence="3 11" id="KW-0863">Zinc-finger</keyword>
<feature type="binding site" evidence="9">
    <location>
        <position position="194"/>
    </location>
    <ligand>
        <name>Mg(2+)</name>
        <dbReference type="ChEBI" id="CHEBI:18420"/>
        <label>1</label>
    </ligand>
</feature>
<dbReference type="PROSITE" id="PS51435">
    <property type="entry name" value="AP_NUCLEASE_F1_4"/>
    <property type="match status" value="1"/>
</dbReference>
<dbReference type="PANTHER" id="PTHR22748">
    <property type="entry name" value="AP ENDONUCLEASE"/>
    <property type="match status" value="1"/>
</dbReference>
<feature type="binding site" evidence="9">
    <location>
        <position position="308"/>
    </location>
    <ligand>
        <name>Mg(2+)</name>
        <dbReference type="ChEBI" id="CHEBI:18420"/>
        <label>1</label>
    </ligand>
</feature>
<evidence type="ECO:0000256" key="9">
    <source>
        <dbReference type="PIRSR" id="PIRSR604808-2"/>
    </source>
</evidence>
<evidence type="ECO:0000313" key="14">
    <source>
        <dbReference type="EMBL" id="KAE9410582.1"/>
    </source>
</evidence>
<feature type="site" description="Interaction with DNA substrate" evidence="10">
    <location>
        <position position="308"/>
    </location>
</feature>
<dbReference type="InterPro" id="IPR004808">
    <property type="entry name" value="AP_endonuc_1"/>
</dbReference>
<reference evidence="14" key="1">
    <citation type="journal article" date="2019" name="Environ. Microbiol.">
        <title>Fungal ecological strategies reflected in gene transcription - a case study of two litter decomposers.</title>
        <authorList>
            <person name="Barbi F."/>
            <person name="Kohler A."/>
            <person name="Barry K."/>
            <person name="Baskaran P."/>
            <person name="Daum C."/>
            <person name="Fauchery L."/>
            <person name="Ihrmark K."/>
            <person name="Kuo A."/>
            <person name="LaButti K."/>
            <person name="Lipzen A."/>
            <person name="Morin E."/>
            <person name="Grigoriev I.V."/>
            <person name="Henrissat B."/>
            <person name="Lindahl B."/>
            <person name="Martin F."/>
        </authorList>
    </citation>
    <scope>NUCLEOTIDE SEQUENCE</scope>
    <source>
        <strain evidence="14">JB14</strain>
    </source>
</reference>
<protein>
    <recommendedName>
        <fullName evidence="12">DNA-(apurinic or apyrimidinic site) endonuclease</fullName>
        <ecNumber evidence="12">3.1.-.-</ecNumber>
    </recommendedName>
</protein>
<feature type="site" description="Important for catalytic activity" evidence="10">
    <location>
        <position position="282"/>
    </location>
</feature>
<keyword evidence="9" id="KW-0464">Manganese</keyword>
<dbReference type="PANTHER" id="PTHR22748:SF4">
    <property type="entry name" value="DNA-(APURINIC OR APYRIMIDINIC SITE) ENDONUCLEASE 2"/>
    <property type="match status" value="1"/>
</dbReference>
<evidence type="ECO:0000256" key="6">
    <source>
        <dbReference type="ARBA" id="ARBA00022842"/>
    </source>
</evidence>
<feature type="domain" description="GRF-type" evidence="13">
    <location>
        <begin position="443"/>
        <end position="499"/>
    </location>
</feature>
<feature type="binding site" evidence="9">
    <location>
        <position position="42"/>
    </location>
    <ligand>
        <name>Mg(2+)</name>
        <dbReference type="ChEBI" id="CHEBI:18420"/>
        <label>1</label>
    </ligand>
</feature>
<evidence type="ECO:0000256" key="10">
    <source>
        <dbReference type="PIRSR" id="PIRSR604808-3"/>
    </source>
</evidence>
<evidence type="ECO:0000259" key="13">
    <source>
        <dbReference type="PROSITE" id="PS51999"/>
    </source>
</evidence>
<dbReference type="EC" id="3.1.-.-" evidence="12"/>
<dbReference type="InterPro" id="IPR010666">
    <property type="entry name" value="Znf_GRF"/>
</dbReference>
<evidence type="ECO:0000256" key="11">
    <source>
        <dbReference type="PROSITE-ProRule" id="PRU01343"/>
    </source>
</evidence>
<keyword evidence="12" id="KW-0234">DNA repair</keyword>
<dbReference type="Proteomes" id="UP000799118">
    <property type="component" value="Unassembled WGS sequence"/>
</dbReference>
<dbReference type="SUPFAM" id="SSF56219">
    <property type="entry name" value="DNase I-like"/>
    <property type="match status" value="1"/>
</dbReference>
<accession>A0A6A4IE85</accession>
<dbReference type="Gene3D" id="3.60.10.10">
    <property type="entry name" value="Endonuclease/exonuclease/phosphatase"/>
    <property type="match status" value="1"/>
</dbReference>
<feature type="active site" description="Proton acceptor" evidence="8">
    <location>
        <position position="308"/>
    </location>
</feature>
<dbReference type="EMBL" id="ML769385">
    <property type="protein sequence ID" value="KAE9410582.1"/>
    <property type="molecule type" value="Genomic_DNA"/>
</dbReference>
<gene>
    <name evidence="14" type="ORF">BT96DRAFT_382803</name>
</gene>
<dbReference type="AlphaFoldDB" id="A0A6A4IE85"/>
<keyword evidence="5" id="KW-0862">Zinc</keyword>
<evidence type="ECO:0000256" key="1">
    <source>
        <dbReference type="ARBA" id="ARBA00007092"/>
    </source>
</evidence>
<name>A0A6A4IE85_9AGAR</name>
<evidence type="ECO:0000313" key="15">
    <source>
        <dbReference type="Proteomes" id="UP000799118"/>
    </source>
</evidence>